<dbReference type="Proteomes" id="UP000683246">
    <property type="component" value="Chromosome"/>
</dbReference>
<dbReference type="SUPFAM" id="SSF53756">
    <property type="entry name" value="UDP-Glycosyltransferase/glycogen phosphorylase"/>
    <property type="match status" value="1"/>
</dbReference>
<dbReference type="Gene3D" id="3.40.50.2000">
    <property type="entry name" value="Glycogen Phosphorylase B"/>
    <property type="match status" value="1"/>
</dbReference>
<dbReference type="EMBL" id="CP058649">
    <property type="protein sequence ID" value="QUI21742.1"/>
    <property type="molecule type" value="Genomic_DNA"/>
</dbReference>
<evidence type="ECO:0008006" key="3">
    <source>
        <dbReference type="Google" id="ProtNLM"/>
    </source>
</evidence>
<evidence type="ECO:0000313" key="2">
    <source>
        <dbReference type="Proteomes" id="UP000683246"/>
    </source>
</evidence>
<dbReference type="AlphaFoldDB" id="A0A8J8MHX0"/>
<proteinExistence type="predicted"/>
<name>A0A8J8MHX0_9FIRM</name>
<dbReference type="RefSeq" id="WP_212697213.1">
    <property type="nucleotide sequence ID" value="NZ_CP058649.1"/>
</dbReference>
<gene>
    <name evidence="1" type="ORF">HZI73_05300</name>
</gene>
<keyword evidence="2" id="KW-1185">Reference proteome</keyword>
<sequence length="351" mass="41087">MVIAMRIMLLGDYLPNYTKQAHYMFSVADNLKDNKFNSLIISDCWCNNGDVLVNENPEYFKIFNNEFIKLFSIDPLEVKYNFHNDKLLSLLGLCYDAIRYNDISLVYANELFPYGFIASILKERFKIPFVISNFHTNINHALGNVYMKSIAKEIISKADYIIGYAYQRLSYVKYNKNFIEGYPSYSIKSNIIPSSKAEKKYDYIFITGKIHQNHNIKKLVEAIKFIFQGKNIVFNVWGEKKYEFEKVIVKDIKNVKILKNTLTIFDELRYISESKYSTSLEIILPIRYNNEGLINDIIKLTSLGKLHISNQSYELYKKLVTEDKYSINGNNDFKDTILSYTIIKNIIKELN</sequence>
<protein>
    <recommendedName>
        <fullName evidence="3">Glycosyltransferase</fullName>
    </recommendedName>
</protein>
<accession>A0A8J8MHX0</accession>
<reference evidence="1" key="1">
    <citation type="submission" date="2020-07" db="EMBL/GenBank/DDBJ databases">
        <title>Vallitalea pronyensis genome.</title>
        <authorList>
            <person name="Postec A."/>
        </authorList>
    </citation>
    <scope>NUCLEOTIDE SEQUENCE</scope>
    <source>
        <strain evidence="1">FatNI3</strain>
    </source>
</reference>
<organism evidence="1 2">
    <name type="scientific">Vallitalea pronyensis</name>
    <dbReference type="NCBI Taxonomy" id="1348613"/>
    <lineage>
        <taxon>Bacteria</taxon>
        <taxon>Bacillati</taxon>
        <taxon>Bacillota</taxon>
        <taxon>Clostridia</taxon>
        <taxon>Lachnospirales</taxon>
        <taxon>Vallitaleaceae</taxon>
        <taxon>Vallitalea</taxon>
    </lineage>
</organism>
<evidence type="ECO:0000313" key="1">
    <source>
        <dbReference type="EMBL" id="QUI21742.1"/>
    </source>
</evidence>
<dbReference type="KEGG" id="vpy:HZI73_05300"/>